<sequence length="135" mass="15933">MMITGRVNEASTRSYFWKIASLRRTFIPDVHRKFERKIGKKVHEFVPKGLTLSSDKSKARIDMHATGTTFKRGEPVWLYNPKRKKGLRPNLQRNWKVPYTVLQKIHNLIYHIQCSVRSKPRCWVQSVPDRVSRGE</sequence>
<keyword evidence="2" id="KW-1185">Reference proteome</keyword>
<name>A0A9P0GSA4_DIABA</name>
<evidence type="ECO:0000313" key="2">
    <source>
        <dbReference type="Proteomes" id="UP001153709"/>
    </source>
</evidence>
<dbReference type="Proteomes" id="UP001153709">
    <property type="component" value="Chromosome 1"/>
</dbReference>
<evidence type="ECO:0000313" key="1">
    <source>
        <dbReference type="EMBL" id="CAH1235271.1"/>
    </source>
</evidence>
<organism evidence="1 2">
    <name type="scientific">Diabrotica balteata</name>
    <name type="common">Banded cucumber beetle</name>
    <dbReference type="NCBI Taxonomy" id="107213"/>
    <lineage>
        <taxon>Eukaryota</taxon>
        <taxon>Metazoa</taxon>
        <taxon>Ecdysozoa</taxon>
        <taxon>Arthropoda</taxon>
        <taxon>Hexapoda</taxon>
        <taxon>Insecta</taxon>
        <taxon>Pterygota</taxon>
        <taxon>Neoptera</taxon>
        <taxon>Endopterygota</taxon>
        <taxon>Coleoptera</taxon>
        <taxon>Polyphaga</taxon>
        <taxon>Cucujiformia</taxon>
        <taxon>Chrysomeloidea</taxon>
        <taxon>Chrysomelidae</taxon>
        <taxon>Galerucinae</taxon>
        <taxon>Diabroticina</taxon>
        <taxon>Diabroticites</taxon>
        <taxon>Diabrotica</taxon>
    </lineage>
</organism>
<dbReference type="AlphaFoldDB" id="A0A9P0GSA4"/>
<gene>
    <name evidence="1" type="ORF">DIABBA_LOCUS259</name>
</gene>
<accession>A0A9P0GSA4</accession>
<dbReference type="OrthoDB" id="6769926at2759"/>
<proteinExistence type="predicted"/>
<reference evidence="1" key="1">
    <citation type="submission" date="2022-01" db="EMBL/GenBank/DDBJ databases">
        <authorList>
            <person name="King R."/>
        </authorList>
    </citation>
    <scope>NUCLEOTIDE SEQUENCE</scope>
</reference>
<protein>
    <submittedName>
        <fullName evidence="1">Uncharacterized protein</fullName>
    </submittedName>
</protein>
<dbReference type="EMBL" id="OU898276">
    <property type="protein sequence ID" value="CAH1235271.1"/>
    <property type="molecule type" value="Genomic_DNA"/>
</dbReference>